<name>A0A1Y5I6G0_OSTTA</name>
<evidence type="ECO:0000313" key="2">
    <source>
        <dbReference type="EMBL" id="OUS43663.1"/>
    </source>
</evidence>
<reference evidence="2" key="1">
    <citation type="submission" date="2017-04" db="EMBL/GenBank/DDBJ databases">
        <title>Population genomics of picophytoplankton unveils novel chromosome hypervariability.</title>
        <authorList>
            <consortium name="DOE Joint Genome Institute"/>
            <person name="Blanc-Mathieu R."/>
            <person name="Krasovec M."/>
            <person name="Hebrard M."/>
            <person name="Yau S."/>
            <person name="Desgranges E."/>
            <person name="Martin J."/>
            <person name="Schackwitz W."/>
            <person name="Kuo A."/>
            <person name="Salin G."/>
            <person name="Donnadieu C."/>
            <person name="Desdevises Y."/>
            <person name="Sanchez-Ferandin S."/>
            <person name="Moreau H."/>
            <person name="Rivals E."/>
            <person name="Grigoriev I.V."/>
            <person name="Grimsley N."/>
            <person name="Eyre-Walker A."/>
            <person name="Piganeau G."/>
        </authorList>
    </citation>
    <scope>NUCLEOTIDE SEQUENCE [LARGE SCALE GENOMIC DNA]</scope>
    <source>
        <strain evidence="2">RCC 1115</strain>
    </source>
</reference>
<protein>
    <submittedName>
        <fullName evidence="2">Uncharacterized protein</fullName>
    </submittedName>
</protein>
<proteinExistence type="predicted"/>
<organism evidence="2">
    <name type="scientific">Ostreococcus tauri</name>
    <name type="common">Marine green alga</name>
    <dbReference type="NCBI Taxonomy" id="70448"/>
    <lineage>
        <taxon>Eukaryota</taxon>
        <taxon>Viridiplantae</taxon>
        <taxon>Chlorophyta</taxon>
        <taxon>Mamiellophyceae</taxon>
        <taxon>Mamiellales</taxon>
        <taxon>Bathycoccaceae</taxon>
        <taxon>Ostreococcus</taxon>
    </lineage>
</organism>
<accession>A0A1Y5I6G0</accession>
<gene>
    <name evidence="2" type="ORF">BE221DRAFT_79919</name>
</gene>
<evidence type="ECO:0000256" key="1">
    <source>
        <dbReference type="SAM" id="MobiDB-lite"/>
    </source>
</evidence>
<sequence>MHSIELSQLLSLVLSHHRGVLGSLAKFFKLSLEIIPRRNRSRTPRRPFARRRVRGERASVVGRDKKTLEKTLTCAPKGLD</sequence>
<feature type="compositionally biased region" description="Basic residues" evidence="1">
    <location>
        <begin position="40"/>
        <end position="54"/>
    </location>
</feature>
<dbReference type="AlphaFoldDB" id="A0A1Y5I6G0"/>
<feature type="region of interest" description="Disordered" evidence="1">
    <location>
        <begin position="40"/>
        <end position="62"/>
    </location>
</feature>
<dbReference type="EMBL" id="KZ155830">
    <property type="protein sequence ID" value="OUS43663.1"/>
    <property type="molecule type" value="Genomic_DNA"/>
</dbReference>
<dbReference type="Proteomes" id="UP000195557">
    <property type="component" value="Unassembled WGS sequence"/>
</dbReference>